<dbReference type="FunFam" id="3.30.200.20:FF:000178">
    <property type="entry name" value="serine/threonine-protein kinase PBS1-like"/>
    <property type="match status" value="1"/>
</dbReference>
<dbReference type="Pfam" id="PF00069">
    <property type="entry name" value="Pkinase"/>
    <property type="match status" value="1"/>
</dbReference>
<evidence type="ECO:0000256" key="13">
    <source>
        <dbReference type="SAM" id="MobiDB-lite"/>
    </source>
</evidence>
<dbReference type="Gene3D" id="1.10.510.10">
    <property type="entry name" value="Transferase(Phosphotransferase) domain 1"/>
    <property type="match status" value="1"/>
</dbReference>
<dbReference type="Gene3D" id="3.30.200.20">
    <property type="entry name" value="Phosphorylase Kinase, domain 1"/>
    <property type="match status" value="1"/>
</dbReference>
<feature type="compositionally biased region" description="Basic and acidic residues" evidence="13">
    <location>
        <begin position="598"/>
        <end position="610"/>
    </location>
</feature>
<evidence type="ECO:0000256" key="7">
    <source>
        <dbReference type="ARBA" id="ARBA00022777"/>
    </source>
</evidence>
<dbReference type="GO" id="GO:0004674">
    <property type="term" value="F:protein serine/threonine kinase activity"/>
    <property type="evidence" value="ECO:0007669"/>
    <property type="project" value="UniProtKB-KW"/>
</dbReference>
<keyword evidence="4" id="KW-0812">Transmembrane</keyword>
<keyword evidence="11" id="KW-0325">Glycoprotein</keyword>
<dbReference type="GO" id="GO:0005524">
    <property type="term" value="F:ATP binding"/>
    <property type="evidence" value="ECO:0007669"/>
    <property type="project" value="UniProtKB-UniRule"/>
</dbReference>
<evidence type="ECO:0000256" key="11">
    <source>
        <dbReference type="ARBA" id="ARBA00023180"/>
    </source>
</evidence>
<dbReference type="InterPro" id="IPR045874">
    <property type="entry name" value="LRK10/LRL21-25-like"/>
</dbReference>
<dbReference type="InterPro" id="IPR025287">
    <property type="entry name" value="WAK_GUB"/>
</dbReference>
<evidence type="ECO:0000256" key="9">
    <source>
        <dbReference type="ARBA" id="ARBA00022989"/>
    </source>
</evidence>
<dbReference type="Pfam" id="PF13947">
    <property type="entry name" value="GUB_WAK_bind"/>
    <property type="match status" value="1"/>
</dbReference>
<keyword evidence="7" id="KW-0418">Kinase</keyword>
<protein>
    <recommendedName>
        <fullName evidence="14">Protein kinase domain-containing protein</fullName>
    </recommendedName>
</protein>
<comment type="subcellular location">
    <subcellularLocation>
        <location evidence="1">Membrane</location>
        <topology evidence="1">Single-pass type I membrane protein</topology>
    </subcellularLocation>
</comment>
<keyword evidence="3" id="KW-0808">Transferase</keyword>
<dbReference type="PROSITE" id="PS00108">
    <property type="entry name" value="PROTEIN_KINASE_ST"/>
    <property type="match status" value="1"/>
</dbReference>
<keyword evidence="5" id="KW-0732">Signal</keyword>
<dbReference type="AlphaFoldDB" id="A0A6N2MMF2"/>
<dbReference type="SMART" id="SM00220">
    <property type="entry name" value="S_TKc"/>
    <property type="match status" value="1"/>
</dbReference>
<dbReference type="InterPro" id="IPR017441">
    <property type="entry name" value="Protein_kinase_ATP_BS"/>
</dbReference>
<evidence type="ECO:0000256" key="3">
    <source>
        <dbReference type="ARBA" id="ARBA00022679"/>
    </source>
</evidence>
<sequence>MDTNPCAPSSCGNQTISNPFRLNSDPLNCGNPLYTLHCEENTSTVLYLDSRKYYVQAINYNNLTIRVVDAGVKKNDCSSLPDFSLTYARLANSRSAYTWFQYKKRRSKWFPKYKTLPLSQTMIFINCANPVNSPLYLDTGACLNGGKYPNASLSIHSYVNVGGMKASDLMEKCSLERMTLLPVKDYNMSFKEIHSLLEYGFELSWHSSRCGGSIVQGPKFIFGSPFVFAFLIYKWRRRHLSAYDTVEEFIQTHNNLMPVVRYSYSEIKKMTGGFKDKIGEGGFGCVYKGKLRSGNSAAIKILGKSKANGQDFINEVATIGRVHHTNIVQLVGFCAEGSKRSLVYDFMPNGSLNNFIFSQERSVTLSWEKLLEISLGVAHGIEYLHRGCEMQILHFDIKPHNILLDEHFTPKVSDFGLARLCPANESLKSLTAARGTIGYMAPELFYKNIGRVSYKADVYSFGMLLLEMAGRRKNLNALAERSSEIFWPYWVYDQVSNEKSVEIGDGGTEEEKKIVKKMIIVGLWCIQMKPVDRPAMNEVVEMLEGDVESLQLPPNPVLNLDEKNTCGESSSMSDYSTESDHTNARHPKPSQGAQTKRKGGETDVGEKESHGCQGKKGGPQQKSPTVYYCLVSDNLLITIFPQCNEVKIAMK</sequence>
<keyword evidence="10" id="KW-0472">Membrane</keyword>
<name>A0A6N2MMF2_SALVM</name>
<dbReference type="GO" id="GO:0016020">
    <property type="term" value="C:membrane"/>
    <property type="evidence" value="ECO:0007669"/>
    <property type="project" value="UniProtKB-SubCell"/>
</dbReference>
<dbReference type="GO" id="GO:0030247">
    <property type="term" value="F:polysaccharide binding"/>
    <property type="evidence" value="ECO:0007669"/>
    <property type="project" value="InterPro"/>
</dbReference>
<feature type="binding site" evidence="12">
    <location>
        <position position="300"/>
    </location>
    <ligand>
        <name>ATP</name>
        <dbReference type="ChEBI" id="CHEBI:30616"/>
    </ligand>
</feature>
<dbReference type="PROSITE" id="PS00107">
    <property type="entry name" value="PROTEIN_KINASE_ATP"/>
    <property type="match status" value="1"/>
</dbReference>
<evidence type="ECO:0000259" key="14">
    <source>
        <dbReference type="PROSITE" id="PS50011"/>
    </source>
</evidence>
<dbReference type="InterPro" id="IPR008271">
    <property type="entry name" value="Ser/Thr_kinase_AS"/>
</dbReference>
<keyword evidence="6 12" id="KW-0547">Nucleotide-binding</keyword>
<evidence type="ECO:0000256" key="8">
    <source>
        <dbReference type="ARBA" id="ARBA00022840"/>
    </source>
</evidence>
<feature type="domain" description="Protein kinase" evidence="14">
    <location>
        <begin position="272"/>
        <end position="558"/>
    </location>
</feature>
<dbReference type="SUPFAM" id="SSF56112">
    <property type="entry name" value="Protein kinase-like (PK-like)"/>
    <property type="match status" value="1"/>
</dbReference>
<keyword evidence="8 12" id="KW-0067">ATP-binding</keyword>
<dbReference type="FunFam" id="1.10.510.10:FF:000590">
    <property type="entry name" value="PR5-like receptor kinase"/>
    <property type="match status" value="1"/>
</dbReference>
<dbReference type="PANTHER" id="PTHR27009">
    <property type="entry name" value="RUST RESISTANCE KINASE LR10-RELATED"/>
    <property type="match status" value="1"/>
</dbReference>
<evidence type="ECO:0000256" key="6">
    <source>
        <dbReference type="ARBA" id="ARBA00022741"/>
    </source>
</evidence>
<dbReference type="InterPro" id="IPR011009">
    <property type="entry name" value="Kinase-like_dom_sf"/>
</dbReference>
<gene>
    <name evidence="15" type="ORF">SVIM_LOCUS393644</name>
</gene>
<proteinExistence type="predicted"/>
<keyword evidence="2" id="KW-0723">Serine/threonine-protein kinase</keyword>
<feature type="region of interest" description="Disordered" evidence="13">
    <location>
        <begin position="551"/>
        <end position="623"/>
    </location>
</feature>
<reference evidence="15" key="1">
    <citation type="submission" date="2019-03" db="EMBL/GenBank/DDBJ databases">
        <authorList>
            <person name="Mank J."/>
            <person name="Almeida P."/>
        </authorList>
    </citation>
    <scope>NUCLEOTIDE SEQUENCE</scope>
    <source>
        <strain evidence="15">78183</strain>
    </source>
</reference>
<evidence type="ECO:0000256" key="10">
    <source>
        <dbReference type="ARBA" id="ARBA00023136"/>
    </source>
</evidence>
<evidence type="ECO:0000256" key="2">
    <source>
        <dbReference type="ARBA" id="ARBA00022527"/>
    </source>
</evidence>
<keyword evidence="9" id="KW-1133">Transmembrane helix</keyword>
<accession>A0A6N2MMF2</accession>
<dbReference type="EMBL" id="CAADRP010001885">
    <property type="protein sequence ID" value="VFU55417.1"/>
    <property type="molecule type" value="Genomic_DNA"/>
</dbReference>
<evidence type="ECO:0000256" key="5">
    <source>
        <dbReference type="ARBA" id="ARBA00022729"/>
    </source>
</evidence>
<dbReference type="InterPro" id="IPR000719">
    <property type="entry name" value="Prot_kinase_dom"/>
</dbReference>
<dbReference type="PROSITE" id="PS50011">
    <property type="entry name" value="PROTEIN_KINASE_DOM"/>
    <property type="match status" value="1"/>
</dbReference>
<evidence type="ECO:0000313" key="15">
    <source>
        <dbReference type="EMBL" id="VFU55417.1"/>
    </source>
</evidence>
<evidence type="ECO:0000256" key="4">
    <source>
        <dbReference type="ARBA" id="ARBA00022692"/>
    </source>
</evidence>
<evidence type="ECO:0000256" key="1">
    <source>
        <dbReference type="ARBA" id="ARBA00004479"/>
    </source>
</evidence>
<evidence type="ECO:0000256" key="12">
    <source>
        <dbReference type="PROSITE-ProRule" id="PRU10141"/>
    </source>
</evidence>
<dbReference type="CDD" id="cd14066">
    <property type="entry name" value="STKc_IRAK"/>
    <property type="match status" value="1"/>
</dbReference>
<organism evidence="15">
    <name type="scientific">Salix viminalis</name>
    <name type="common">Common osier</name>
    <name type="synonym">Basket willow</name>
    <dbReference type="NCBI Taxonomy" id="40686"/>
    <lineage>
        <taxon>Eukaryota</taxon>
        <taxon>Viridiplantae</taxon>
        <taxon>Streptophyta</taxon>
        <taxon>Embryophyta</taxon>
        <taxon>Tracheophyta</taxon>
        <taxon>Spermatophyta</taxon>
        <taxon>Magnoliopsida</taxon>
        <taxon>eudicotyledons</taxon>
        <taxon>Gunneridae</taxon>
        <taxon>Pentapetalae</taxon>
        <taxon>rosids</taxon>
        <taxon>fabids</taxon>
        <taxon>Malpighiales</taxon>
        <taxon>Salicaceae</taxon>
        <taxon>Saliceae</taxon>
        <taxon>Salix</taxon>
    </lineage>
</organism>